<dbReference type="Gene3D" id="1.25.40.80">
    <property type="match status" value="1"/>
</dbReference>
<dbReference type="PROSITE" id="PS51645">
    <property type="entry name" value="PHR_CRY_ALPHA_BETA"/>
    <property type="match status" value="1"/>
</dbReference>
<dbReference type="AlphaFoldDB" id="A0A1H9GQZ7"/>
<dbReference type="Pfam" id="PF00875">
    <property type="entry name" value="DNA_photolyase"/>
    <property type="match status" value="1"/>
</dbReference>
<dbReference type="PANTHER" id="PTHR11455">
    <property type="entry name" value="CRYPTOCHROME"/>
    <property type="match status" value="1"/>
</dbReference>
<feature type="site" description="Electron transfer via tryptophanyl radical" evidence="5">
    <location>
        <position position="355"/>
    </location>
</feature>
<dbReference type="GO" id="GO:0071949">
    <property type="term" value="F:FAD binding"/>
    <property type="evidence" value="ECO:0007669"/>
    <property type="project" value="TreeGrafter"/>
</dbReference>
<feature type="binding site" evidence="4">
    <location>
        <begin position="368"/>
        <end position="370"/>
    </location>
    <ligand>
        <name>FAD</name>
        <dbReference type="ChEBI" id="CHEBI:57692"/>
    </ligand>
</feature>
<accession>A0A1H9GQZ7</accession>
<feature type="binding site" evidence="4">
    <location>
        <position position="270"/>
    </location>
    <ligand>
        <name>FAD</name>
        <dbReference type="ChEBI" id="CHEBI:57692"/>
    </ligand>
</feature>
<dbReference type="EMBL" id="FOFT01000002">
    <property type="protein sequence ID" value="SEQ52463.1"/>
    <property type="molecule type" value="Genomic_DNA"/>
</dbReference>
<keyword evidence="1 4" id="KW-0285">Flavoprotein</keyword>
<feature type="binding site" evidence="4">
    <location>
        <position position="227"/>
    </location>
    <ligand>
        <name>FAD</name>
        <dbReference type="ChEBI" id="CHEBI:57692"/>
    </ligand>
</feature>
<dbReference type="InterPro" id="IPR018394">
    <property type="entry name" value="DNA_photolyase_1_CS_C"/>
</dbReference>
<evidence type="ECO:0000313" key="8">
    <source>
        <dbReference type="EMBL" id="SEQ52463.1"/>
    </source>
</evidence>
<dbReference type="InterPro" id="IPR036134">
    <property type="entry name" value="Crypto/Photolyase_FAD-like_sf"/>
</dbReference>
<gene>
    <name evidence="8" type="ORF">SAMN05216195_102641</name>
</gene>
<dbReference type="InterPro" id="IPR005101">
    <property type="entry name" value="Cryptochr/Photolyase_FAD-bd"/>
</dbReference>
<evidence type="ECO:0000256" key="1">
    <source>
        <dbReference type="ARBA" id="ARBA00022630"/>
    </source>
</evidence>
<reference evidence="9" key="1">
    <citation type="submission" date="2016-10" db="EMBL/GenBank/DDBJ databases">
        <authorList>
            <person name="Varghese N."/>
            <person name="Submissions S."/>
        </authorList>
    </citation>
    <scope>NUCLEOTIDE SEQUENCE [LARGE SCALE GENOMIC DNA]</scope>
    <source>
        <strain evidence="9">CGMCC 4.578</strain>
    </source>
</reference>
<comment type="cofactor">
    <cofactor evidence="4">
        <name>FAD</name>
        <dbReference type="ChEBI" id="CHEBI:57692"/>
    </cofactor>
    <text evidence="4">Binds 1 FAD per subunit.</text>
</comment>
<dbReference type="InterPro" id="IPR006050">
    <property type="entry name" value="DNA_photolyase_N"/>
</dbReference>
<organism evidence="8 9">
    <name type="scientific">Lentzea flaviverrucosa</name>
    <dbReference type="NCBI Taxonomy" id="200379"/>
    <lineage>
        <taxon>Bacteria</taxon>
        <taxon>Bacillati</taxon>
        <taxon>Actinomycetota</taxon>
        <taxon>Actinomycetes</taxon>
        <taxon>Pseudonocardiales</taxon>
        <taxon>Pseudonocardiaceae</taxon>
        <taxon>Lentzea</taxon>
    </lineage>
</organism>
<evidence type="ECO:0000259" key="7">
    <source>
        <dbReference type="PROSITE" id="PS51645"/>
    </source>
</evidence>
<dbReference type="PANTHER" id="PTHR11455:SF9">
    <property type="entry name" value="CRYPTOCHROME CIRCADIAN CLOCK 5 ISOFORM X1"/>
    <property type="match status" value="1"/>
</dbReference>
<feature type="site" description="Electron transfer via tryptophanyl radical" evidence="5">
    <location>
        <position position="302"/>
    </location>
</feature>
<dbReference type="InterPro" id="IPR002081">
    <property type="entry name" value="Cryptochrome/DNA_photolyase_1"/>
</dbReference>
<protein>
    <submittedName>
        <fullName evidence="8">Deoxyribodipyrimidine photo-lyase</fullName>
    </submittedName>
</protein>
<evidence type="ECO:0000256" key="3">
    <source>
        <dbReference type="ARBA" id="ARBA00022991"/>
    </source>
</evidence>
<feature type="binding site" evidence="4">
    <location>
        <begin position="239"/>
        <end position="243"/>
    </location>
    <ligand>
        <name>FAD</name>
        <dbReference type="ChEBI" id="CHEBI:57692"/>
    </ligand>
</feature>
<comment type="similarity">
    <text evidence="6">Belongs to the DNA photolyase family.</text>
</comment>
<dbReference type="SUPFAM" id="SSF52425">
    <property type="entry name" value="Cryptochrome/photolyase, N-terminal domain"/>
    <property type="match status" value="1"/>
</dbReference>
<dbReference type="PROSITE" id="PS00394">
    <property type="entry name" value="DNA_PHOTOLYASES_1_1"/>
    <property type="match status" value="1"/>
</dbReference>
<evidence type="ECO:0000256" key="6">
    <source>
        <dbReference type="RuleBase" id="RU004182"/>
    </source>
</evidence>
<keyword evidence="3 6" id="KW-0157">Chromophore</keyword>
<dbReference type="GO" id="GO:0009416">
    <property type="term" value="P:response to light stimulus"/>
    <property type="evidence" value="ECO:0007669"/>
    <property type="project" value="TreeGrafter"/>
</dbReference>
<dbReference type="InterPro" id="IPR014729">
    <property type="entry name" value="Rossmann-like_a/b/a_fold"/>
</dbReference>
<dbReference type="GO" id="GO:0003904">
    <property type="term" value="F:deoxyribodipyrimidine photo-lyase activity"/>
    <property type="evidence" value="ECO:0007669"/>
    <property type="project" value="TreeGrafter"/>
</dbReference>
<sequence>MMTWLPRRAAGYRSPVTTSIALFTRDLRVHDNPVLHAAAAADRCIPLFVLDDAIVSSAFFNANRAAFLSDCLADLDRSLRDRGGELVVRRGKLADEVARVVRAHDVTEIHVAADVSRYARRREEALEALGADLHVHDQSINAVPPLSLTPSGGGDHFAVFTPYFRRWETMHRRGVLRAPGRLTVPEISGEAPGRLHHGTPSPELAAGGETVGRELMADWVRTGVEDYADLHDALADDATSHLSPHLHFGTVSVTELLDRAGTASEGAQAYTRQLAWRDFHHQVLAARPESATKDYRTRNDRWRRSDRDFEAWRDGRTGYPIVDAAMRQLDREGWMHNRARLIVASFLCKTLYLDWRRGAQHFVDLLVDCDLANNQMNWQWVAGTGTDTRPNRVHNPLAQARRYDPDGTYVKRYLPALADLAPQHVHEPWTLPEEERKALDYPAPIVDLREAADRFAAARSRKR</sequence>
<evidence type="ECO:0000256" key="5">
    <source>
        <dbReference type="PIRSR" id="PIRSR602081-2"/>
    </source>
</evidence>
<name>A0A1H9GQZ7_9PSEU</name>
<dbReference type="Gene3D" id="1.10.579.10">
    <property type="entry name" value="DNA Cyclobutane Dipyrimidine Photolyase, subunit A, domain 3"/>
    <property type="match status" value="1"/>
</dbReference>
<keyword evidence="9" id="KW-1185">Reference proteome</keyword>
<dbReference type="Pfam" id="PF03441">
    <property type="entry name" value="FAD_binding_7"/>
    <property type="match status" value="1"/>
</dbReference>
<dbReference type="GO" id="GO:0006950">
    <property type="term" value="P:response to stress"/>
    <property type="evidence" value="ECO:0007669"/>
    <property type="project" value="UniProtKB-ARBA"/>
</dbReference>
<dbReference type="InterPro" id="IPR036155">
    <property type="entry name" value="Crypto/Photolyase_N_sf"/>
</dbReference>
<keyword evidence="8" id="KW-0456">Lyase</keyword>
<evidence type="ECO:0000256" key="4">
    <source>
        <dbReference type="PIRSR" id="PIRSR602081-1"/>
    </source>
</evidence>
<dbReference type="PROSITE" id="PS00691">
    <property type="entry name" value="DNA_PHOTOLYASES_1_2"/>
    <property type="match status" value="1"/>
</dbReference>
<dbReference type="Gene3D" id="3.40.50.620">
    <property type="entry name" value="HUPs"/>
    <property type="match status" value="1"/>
</dbReference>
<evidence type="ECO:0000313" key="9">
    <source>
        <dbReference type="Proteomes" id="UP000199028"/>
    </source>
</evidence>
<feature type="site" description="Electron transfer via tryptophanyl radical" evidence="5">
    <location>
        <position position="378"/>
    </location>
</feature>
<dbReference type="GO" id="GO:0006139">
    <property type="term" value="P:nucleobase-containing compound metabolic process"/>
    <property type="evidence" value="ECO:0007669"/>
    <property type="project" value="UniProtKB-ARBA"/>
</dbReference>
<dbReference type="SUPFAM" id="SSF48173">
    <property type="entry name" value="Cryptochrome/photolyase FAD-binding domain"/>
    <property type="match status" value="1"/>
</dbReference>
<keyword evidence="2 4" id="KW-0274">FAD</keyword>
<evidence type="ECO:0000256" key="2">
    <source>
        <dbReference type="ARBA" id="ARBA00022827"/>
    </source>
</evidence>
<dbReference type="Proteomes" id="UP000199028">
    <property type="component" value="Unassembled WGS sequence"/>
</dbReference>
<proteinExistence type="inferred from homology"/>
<dbReference type="GO" id="GO:0003677">
    <property type="term" value="F:DNA binding"/>
    <property type="evidence" value="ECO:0007669"/>
    <property type="project" value="TreeGrafter"/>
</dbReference>
<feature type="domain" description="Photolyase/cryptochrome alpha/beta" evidence="7">
    <location>
        <begin position="17"/>
        <end position="143"/>
    </location>
</feature>
<dbReference type="PRINTS" id="PR00147">
    <property type="entry name" value="DNAPHOTLYASE"/>
</dbReference>